<dbReference type="Proteomes" id="UP001165986">
    <property type="component" value="Unassembled WGS sequence"/>
</dbReference>
<feature type="domain" description="Multidrug resistance protein MdtA-like barrel-sandwich hybrid" evidence="9">
    <location>
        <begin position="81"/>
        <end position="334"/>
    </location>
</feature>
<proteinExistence type="inferred from homology"/>
<dbReference type="GO" id="GO:0015562">
    <property type="term" value="F:efflux transmembrane transporter activity"/>
    <property type="evidence" value="ECO:0007669"/>
    <property type="project" value="InterPro"/>
</dbReference>
<dbReference type="EMBL" id="VJXY01000010">
    <property type="protein sequence ID" value="MBD6616461.1"/>
    <property type="molecule type" value="Genomic_DNA"/>
</dbReference>
<gene>
    <name evidence="10" type="ORF">FNW02_11585</name>
</gene>
<dbReference type="Gene3D" id="2.40.50.100">
    <property type="match status" value="1"/>
</dbReference>
<evidence type="ECO:0000313" key="11">
    <source>
        <dbReference type="Proteomes" id="UP001165986"/>
    </source>
</evidence>
<dbReference type="AlphaFoldDB" id="A0AA40SWF6"/>
<accession>A0AA40SWF6</accession>
<sequence length="480" mass="53071">MVSTNKNNLFRKEALDRLSSPERLDQLMQVVQPQKWIPLAAMGSLIAVGLAWSVFGRIPITIAGQGVVVYPSKVTAFQSPSSGQVLILYVRPGDRVKKGQVLATIDQTELQENLKLARIKLVQLQEQDRDANSLQLQRTVLDKGAIHQQRQALQQTLKTTQSVTPILRDKGLESIRKERQSLQEQLQTTRDLVPTFKDRFELRQQLRREGAVSSDTVLQAQQEFLNSKSRINEIESQLKQLDVKEADAERQFLANLNATKELQAQLATLDTKLASQAEQDLGISTNRKKEIQETERAIAQLESQLKGKNQVTSNFNGRVLEVSAVPGQTLAEGARIGTIEAQDSANKLVAVAFFPVSEGKKIQKGMELQVTPSTVKRERFGGIVAKVTNVSAFPVTQEGASSVVGGLEVLQGLTTEGPQIQVFAELQPDPSTKSRFKWSSSKGPETEVTSGTTTSVRVKVDEQSPISFVFPILRSWSGMY</sequence>
<evidence type="ECO:0000256" key="4">
    <source>
        <dbReference type="ARBA" id="ARBA00022989"/>
    </source>
</evidence>
<keyword evidence="11" id="KW-1185">Reference proteome</keyword>
<dbReference type="NCBIfam" id="TIGR03794">
    <property type="entry name" value="NHLM_micro_HlyD"/>
    <property type="match status" value="1"/>
</dbReference>
<reference evidence="10" key="1">
    <citation type="submission" date="2019-07" db="EMBL/GenBank/DDBJ databases">
        <title>Toxilogical consequences of a new and cryptic species of cyanobacteria (Komarekiella delphini-convector) recovered from the epidermis of a bottlenose dolphin and 1500 ft. in the air.</title>
        <authorList>
            <person name="Brown A.O."/>
            <person name="Dvorak P."/>
            <person name="Villanueva C.D."/>
            <person name="Foss A.J."/>
            <person name="Garvey A.D."/>
            <person name="Gibson Q.A."/>
            <person name="Johansen J.R."/>
            <person name="Casamatta D.A."/>
        </authorList>
    </citation>
    <scope>NUCLEOTIDE SEQUENCE</scope>
    <source>
        <strain evidence="10">SJRDD-AB1</strain>
    </source>
</reference>
<comment type="caution">
    <text evidence="10">The sequence shown here is derived from an EMBL/GenBank/DDBJ whole genome shotgun (WGS) entry which is preliminary data.</text>
</comment>
<evidence type="ECO:0000256" key="7">
    <source>
        <dbReference type="SAM" id="MobiDB-lite"/>
    </source>
</evidence>
<protein>
    <submittedName>
        <fullName evidence="10">NHLP bacteriocin system secretion protein</fullName>
    </submittedName>
</protein>
<comment type="subcellular location">
    <subcellularLocation>
        <location evidence="1">Membrane</location>
        <topology evidence="1">Single-pass membrane protein</topology>
    </subcellularLocation>
</comment>
<feature type="region of interest" description="Disordered" evidence="7">
    <location>
        <begin position="432"/>
        <end position="453"/>
    </location>
</feature>
<dbReference type="SUPFAM" id="SSF56954">
    <property type="entry name" value="Outer membrane efflux proteins (OEP)"/>
    <property type="match status" value="1"/>
</dbReference>
<keyword evidence="3 8" id="KW-0812">Transmembrane</keyword>
<dbReference type="PANTHER" id="PTHR30386:SF26">
    <property type="entry name" value="TRANSPORT PROTEIN COMB"/>
    <property type="match status" value="1"/>
</dbReference>
<evidence type="ECO:0000256" key="8">
    <source>
        <dbReference type="SAM" id="Phobius"/>
    </source>
</evidence>
<dbReference type="InterPro" id="IPR058625">
    <property type="entry name" value="MdtA-like_BSH"/>
</dbReference>
<dbReference type="Pfam" id="PF25917">
    <property type="entry name" value="BSH_RND"/>
    <property type="match status" value="1"/>
</dbReference>
<evidence type="ECO:0000256" key="6">
    <source>
        <dbReference type="SAM" id="Coils"/>
    </source>
</evidence>
<evidence type="ECO:0000259" key="9">
    <source>
        <dbReference type="Pfam" id="PF25917"/>
    </source>
</evidence>
<keyword evidence="6" id="KW-0175">Coiled coil</keyword>
<dbReference type="PRINTS" id="PR01490">
    <property type="entry name" value="RTXTOXIND"/>
</dbReference>
<dbReference type="RefSeq" id="WP_191757700.1">
    <property type="nucleotide sequence ID" value="NZ_VJXY01000010.1"/>
</dbReference>
<dbReference type="InterPro" id="IPR050739">
    <property type="entry name" value="MFP"/>
</dbReference>
<feature type="compositionally biased region" description="Polar residues" evidence="7">
    <location>
        <begin position="432"/>
        <end position="442"/>
    </location>
</feature>
<evidence type="ECO:0000256" key="2">
    <source>
        <dbReference type="ARBA" id="ARBA00009477"/>
    </source>
</evidence>
<evidence type="ECO:0000256" key="3">
    <source>
        <dbReference type="ARBA" id="ARBA00022692"/>
    </source>
</evidence>
<keyword evidence="5 8" id="KW-0472">Membrane</keyword>
<dbReference type="GO" id="GO:0016020">
    <property type="term" value="C:membrane"/>
    <property type="evidence" value="ECO:0007669"/>
    <property type="project" value="UniProtKB-SubCell"/>
</dbReference>
<organism evidence="10 11">
    <name type="scientific">Komarekiella delphini-convector SJRDD-AB1</name>
    <dbReference type="NCBI Taxonomy" id="2593771"/>
    <lineage>
        <taxon>Bacteria</taxon>
        <taxon>Bacillati</taxon>
        <taxon>Cyanobacteriota</taxon>
        <taxon>Cyanophyceae</taxon>
        <taxon>Nostocales</taxon>
        <taxon>Nostocaceae</taxon>
        <taxon>Komarekiella</taxon>
        <taxon>Komarekiella delphini-convector</taxon>
    </lineage>
</organism>
<dbReference type="PANTHER" id="PTHR30386">
    <property type="entry name" value="MEMBRANE FUSION SUBUNIT OF EMRAB-TOLC MULTIDRUG EFFLUX PUMP"/>
    <property type="match status" value="1"/>
</dbReference>
<keyword evidence="4 8" id="KW-1133">Transmembrane helix</keyword>
<evidence type="ECO:0000256" key="5">
    <source>
        <dbReference type="ARBA" id="ARBA00023136"/>
    </source>
</evidence>
<name>A0AA40SWF6_9NOST</name>
<evidence type="ECO:0000313" key="10">
    <source>
        <dbReference type="EMBL" id="MBD6616461.1"/>
    </source>
</evidence>
<dbReference type="InterPro" id="IPR022275">
    <property type="entry name" value="NHPM_bacteriocin_SS_HylD"/>
</dbReference>
<feature type="transmembrane region" description="Helical" evidence="8">
    <location>
        <begin position="36"/>
        <end position="55"/>
    </location>
</feature>
<feature type="coiled-coil region" evidence="6">
    <location>
        <begin position="231"/>
        <end position="311"/>
    </location>
</feature>
<comment type="similarity">
    <text evidence="2">Belongs to the membrane fusion protein (MFP) (TC 8.A.1) family.</text>
</comment>
<evidence type="ECO:0000256" key="1">
    <source>
        <dbReference type="ARBA" id="ARBA00004167"/>
    </source>
</evidence>